<accession>A0A0Q0XKV4</accession>
<reference evidence="2 3" key="1">
    <citation type="submission" date="2015-04" db="EMBL/GenBank/DDBJ databases">
        <title>Complete genome of flavobacterium.</title>
        <authorList>
            <person name="Kwon Y.M."/>
            <person name="Kim S.-J."/>
        </authorList>
    </citation>
    <scope>NUCLEOTIDE SEQUENCE [LARGE SCALE GENOMIC DNA]</scope>
    <source>
        <strain evidence="2 3">DK169</strain>
    </source>
</reference>
<dbReference type="RefSeq" id="WP_055393570.1">
    <property type="nucleotide sequence ID" value="NZ_LCTZ01000002.1"/>
</dbReference>
<keyword evidence="3" id="KW-1185">Reference proteome</keyword>
<sequence>MTLFTEIQRFNQWWMQLINFSVLGILVFFFYRWYVLGKAVDKVKPDDFYGQAVVSGSLIFAFALIYLFSLRTKIDENGIHYRFIPFHLNFKKISWYNVQECYIREYSPISEYGGWGIKIVPSKNSKAYTTKGTMGIQVVLKNGENILVGTQKSDEAQNIINRYFKT</sequence>
<dbReference type="Pfam" id="PF19638">
    <property type="entry name" value="DUF6141"/>
    <property type="match status" value="1"/>
</dbReference>
<evidence type="ECO:0000256" key="1">
    <source>
        <dbReference type="SAM" id="Phobius"/>
    </source>
</evidence>
<keyword evidence="1" id="KW-1133">Transmembrane helix</keyword>
<keyword evidence="1" id="KW-0472">Membrane</keyword>
<feature type="transmembrane region" description="Helical" evidence="1">
    <location>
        <begin position="17"/>
        <end position="36"/>
    </location>
</feature>
<gene>
    <name evidence="2" type="ORF">AAY42_06775</name>
</gene>
<name>A0A0Q0XKV4_9FLAO</name>
<dbReference type="Proteomes" id="UP000050827">
    <property type="component" value="Unassembled WGS sequence"/>
</dbReference>
<dbReference type="STRING" id="346185.AAY42_06775"/>
<evidence type="ECO:0000313" key="3">
    <source>
        <dbReference type="Proteomes" id="UP000050827"/>
    </source>
</evidence>
<dbReference type="InterPro" id="IPR046139">
    <property type="entry name" value="DUF6141"/>
</dbReference>
<keyword evidence="1" id="KW-0812">Transmembrane</keyword>
<dbReference type="OrthoDB" id="582675at2"/>
<organism evidence="2 3">
    <name type="scientific">Flagellimonas eckloniae</name>
    <dbReference type="NCBI Taxonomy" id="346185"/>
    <lineage>
        <taxon>Bacteria</taxon>
        <taxon>Pseudomonadati</taxon>
        <taxon>Bacteroidota</taxon>
        <taxon>Flavobacteriia</taxon>
        <taxon>Flavobacteriales</taxon>
        <taxon>Flavobacteriaceae</taxon>
        <taxon>Flagellimonas</taxon>
    </lineage>
</organism>
<proteinExistence type="predicted"/>
<protein>
    <submittedName>
        <fullName evidence="2">Uncharacterized protein</fullName>
    </submittedName>
</protein>
<dbReference type="EMBL" id="LCTZ01000002">
    <property type="protein sequence ID" value="KQC29623.1"/>
    <property type="molecule type" value="Genomic_DNA"/>
</dbReference>
<comment type="caution">
    <text evidence="2">The sequence shown here is derived from an EMBL/GenBank/DDBJ whole genome shotgun (WGS) entry which is preliminary data.</text>
</comment>
<dbReference type="AlphaFoldDB" id="A0A0Q0XKV4"/>
<evidence type="ECO:0000313" key="2">
    <source>
        <dbReference type="EMBL" id="KQC29623.1"/>
    </source>
</evidence>
<feature type="transmembrane region" description="Helical" evidence="1">
    <location>
        <begin position="48"/>
        <end position="68"/>
    </location>
</feature>